<feature type="region of interest" description="Disordered" evidence="8">
    <location>
        <begin position="851"/>
        <end position="896"/>
    </location>
</feature>
<feature type="compositionally biased region" description="Basic and acidic residues" evidence="8">
    <location>
        <begin position="851"/>
        <end position="868"/>
    </location>
</feature>
<dbReference type="Proteomes" id="UP000887575">
    <property type="component" value="Unassembled WGS sequence"/>
</dbReference>
<keyword evidence="6" id="KW-0804">Transcription</keyword>
<evidence type="ECO:0000256" key="4">
    <source>
        <dbReference type="ARBA" id="ARBA00022691"/>
    </source>
</evidence>
<dbReference type="PANTHER" id="PTHR45747">
    <property type="entry name" value="HISTONE-LYSINE N-METHYLTRANSFERASE E(Z)"/>
    <property type="match status" value="1"/>
</dbReference>
<dbReference type="Pfam" id="PF18264">
    <property type="entry name" value="preSET_CXC"/>
    <property type="match status" value="1"/>
</dbReference>
<keyword evidence="3" id="KW-0808">Transferase</keyword>
<dbReference type="CDD" id="cd10519">
    <property type="entry name" value="SET_EZH"/>
    <property type="match status" value="1"/>
</dbReference>
<feature type="domain" description="SET" evidence="9">
    <location>
        <begin position="688"/>
        <end position="803"/>
    </location>
</feature>
<feature type="compositionally biased region" description="Basic and acidic residues" evidence="8">
    <location>
        <begin position="504"/>
        <end position="521"/>
    </location>
</feature>
<dbReference type="PROSITE" id="PS51633">
    <property type="entry name" value="CXC"/>
    <property type="match status" value="1"/>
</dbReference>
<dbReference type="AlphaFoldDB" id="A0AAF3EYB3"/>
<feature type="region of interest" description="Disordered" evidence="8">
    <location>
        <begin position="628"/>
        <end position="681"/>
    </location>
</feature>
<dbReference type="InterPro" id="IPR045318">
    <property type="entry name" value="EZH1/2-like"/>
</dbReference>
<keyword evidence="5" id="KW-0805">Transcription regulation</keyword>
<evidence type="ECO:0000256" key="7">
    <source>
        <dbReference type="ARBA" id="ARBA00048568"/>
    </source>
</evidence>
<evidence type="ECO:0000259" key="10">
    <source>
        <dbReference type="PROSITE" id="PS51633"/>
    </source>
</evidence>
<dbReference type="GO" id="GO:0003682">
    <property type="term" value="F:chromatin binding"/>
    <property type="evidence" value="ECO:0007669"/>
    <property type="project" value="TreeGrafter"/>
</dbReference>
<feature type="region of interest" description="Disordered" evidence="8">
    <location>
        <begin position="409"/>
        <end position="442"/>
    </location>
</feature>
<comment type="catalytic activity">
    <reaction evidence="7">
        <text>L-lysyl(27)-[histone H3] + 3 S-adenosyl-L-methionine = N(6),N(6),N(6)-trimethyl-L-lysyl(27)-[histone H3] + 3 S-adenosyl-L-homocysteine + 3 H(+)</text>
        <dbReference type="Rhea" id="RHEA:60292"/>
        <dbReference type="Rhea" id="RHEA-COMP:15535"/>
        <dbReference type="Rhea" id="RHEA-COMP:15548"/>
        <dbReference type="ChEBI" id="CHEBI:15378"/>
        <dbReference type="ChEBI" id="CHEBI:29969"/>
        <dbReference type="ChEBI" id="CHEBI:57856"/>
        <dbReference type="ChEBI" id="CHEBI:59789"/>
        <dbReference type="ChEBI" id="CHEBI:61961"/>
        <dbReference type="EC" id="2.1.1.356"/>
    </reaction>
</comment>
<feature type="region of interest" description="Disordered" evidence="8">
    <location>
        <begin position="1"/>
        <end position="125"/>
    </location>
</feature>
<evidence type="ECO:0000256" key="6">
    <source>
        <dbReference type="ARBA" id="ARBA00023163"/>
    </source>
</evidence>
<feature type="compositionally biased region" description="Polar residues" evidence="8">
    <location>
        <begin position="26"/>
        <end position="35"/>
    </location>
</feature>
<name>A0AAF3EYB3_9BILA</name>
<keyword evidence="2" id="KW-0489">Methyltransferase</keyword>
<dbReference type="GO" id="GO:0032259">
    <property type="term" value="P:methylation"/>
    <property type="evidence" value="ECO:0007669"/>
    <property type="project" value="UniProtKB-KW"/>
</dbReference>
<dbReference type="InterPro" id="IPR001214">
    <property type="entry name" value="SET_dom"/>
</dbReference>
<proteinExistence type="predicted"/>
<evidence type="ECO:0000256" key="2">
    <source>
        <dbReference type="ARBA" id="ARBA00022603"/>
    </source>
</evidence>
<dbReference type="SMART" id="SM00317">
    <property type="entry name" value="SET"/>
    <property type="match status" value="1"/>
</dbReference>
<dbReference type="PANTHER" id="PTHR45747:SF4">
    <property type="entry name" value="HISTONE-LYSINE N-METHYLTRANSFERASE E(Z)"/>
    <property type="match status" value="1"/>
</dbReference>
<feature type="compositionally biased region" description="Basic and acidic residues" evidence="8">
    <location>
        <begin position="644"/>
        <end position="659"/>
    </location>
</feature>
<feature type="compositionally biased region" description="Low complexity" evidence="8">
    <location>
        <begin position="424"/>
        <end position="442"/>
    </location>
</feature>
<evidence type="ECO:0000256" key="5">
    <source>
        <dbReference type="ARBA" id="ARBA00023015"/>
    </source>
</evidence>
<dbReference type="InterPro" id="IPR046341">
    <property type="entry name" value="SET_dom_sf"/>
</dbReference>
<evidence type="ECO:0000313" key="11">
    <source>
        <dbReference type="Proteomes" id="UP000887575"/>
    </source>
</evidence>
<dbReference type="InterPro" id="IPR026489">
    <property type="entry name" value="CXC_dom"/>
</dbReference>
<evidence type="ECO:0000259" key="9">
    <source>
        <dbReference type="PROSITE" id="PS50280"/>
    </source>
</evidence>
<keyword evidence="4" id="KW-0949">S-adenosyl-L-methionine</keyword>
<dbReference type="PROSITE" id="PS50280">
    <property type="entry name" value="SET"/>
    <property type="match status" value="1"/>
</dbReference>
<feature type="domain" description="CXC" evidence="10">
    <location>
        <begin position="522"/>
        <end position="624"/>
    </location>
</feature>
<evidence type="ECO:0000313" key="12">
    <source>
        <dbReference type="WBParaSite" id="MBELARI_LOCUS18688"/>
    </source>
</evidence>
<dbReference type="Gene3D" id="2.170.270.10">
    <property type="entry name" value="SET domain"/>
    <property type="match status" value="1"/>
</dbReference>
<dbReference type="EC" id="2.1.1.356" evidence="1"/>
<organism evidence="11 12">
    <name type="scientific">Mesorhabditis belari</name>
    <dbReference type="NCBI Taxonomy" id="2138241"/>
    <lineage>
        <taxon>Eukaryota</taxon>
        <taxon>Metazoa</taxon>
        <taxon>Ecdysozoa</taxon>
        <taxon>Nematoda</taxon>
        <taxon>Chromadorea</taxon>
        <taxon>Rhabditida</taxon>
        <taxon>Rhabditina</taxon>
        <taxon>Rhabditomorpha</taxon>
        <taxon>Rhabditoidea</taxon>
        <taxon>Rhabditidae</taxon>
        <taxon>Mesorhabditinae</taxon>
        <taxon>Mesorhabditis</taxon>
    </lineage>
</organism>
<keyword evidence="11" id="KW-1185">Reference proteome</keyword>
<evidence type="ECO:0000256" key="8">
    <source>
        <dbReference type="SAM" id="MobiDB-lite"/>
    </source>
</evidence>
<accession>A0AAF3EYB3</accession>
<evidence type="ECO:0000256" key="3">
    <source>
        <dbReference type="ARBA" id="ARBA00022679"/>
    </source>
</evidence>
<feature type="compositionally biased region" description="Basic and acidic residues" evidence="8">
    <location>
        <begin position="71"/>
        <end position="85"/>
    </location>
</feature>
<dbReference type="Pfam" id="PF00856">
    <property type="entry name" value="SET"/>
    <property type="match status" value="1"/>
</dbReference>
<feature type="region of interest" description="Disordered" evidence="8">
    <location>
        <begin position="504"/>
        <end position="526"/>
    </location>
</feature>
<dbReference type="GO" id="GO:0031507">
    <property type="term" value="P:heterochromatin formation"/>
    <property type="evidence" value="ECO:0007669"/>
    <property type="project" value="TreeGrafter"/>
</dbReference>
<dbReference type="WBParaSite" id="MBELARI_LOCUS18688">
    <property type="protein sequence ID" value="MBELARI_LOCUS18688"/>
    <property type="gene ID" value="MBELARI_LOCUS18688"/>
</dbReference>
<sequence>MSELRTRRSLRSSSNSESPVKRTRRSIQQSAQPITTPKRPRKIREKDESDGSSEEATPASFQQREKRRRRVKDETKEISSDDCTEKKRKGKETKTTPTKKREQLSSDDEDLPQGEFRPSSEEKKSVKDEYARVALEYDELRKSEGLQVWNEVHSAERRRIIVDEERKEILVRLADFIPQTHSTHLSGLMKVEPINGGDSQTVPFIPLPSGFKFTQVPPMMFWTHTENNLRTEDERALSHIPFIGETDEDLAFGEELMDDFEEGIHGVREGWGRYLNDWMLYRMLRTLEAKFSSSGRNKEDLHKTIHYLFPNKCTVRQLGTHVHDFRPRLLISKTMKAQEGETFLHSIEAVYCPRCCCFDCQTHGLIDEGRVWKKSCDLPEREPDSKERIRSTICGGMCYKLDEPWKTEKTASSGTPHRGRPAKGKLSLDLSSSASPSKPQLKFPDNHAFLEAHFKKMAIDRNGAHSACRLAKLVKIYVKKPAFTITCKEMFNFLRSQGIAEFVADPKEEGEPEKKRRDQHQTFRSTRHKLGEVSISHQVQPCNHPGKKCVEGICACLRDNNVCTKYCQCEDCPHKFPGCKCAAGKCNTRQCACFLANFECDPDLCKECGAEFDVDSCIEGNHLTEISQDGDQIKDQTGEADEDESKRSDSKERELPDERKKRKSENTKSGSKPPPSCTNVQLQRNQQKRLLVGVSDIAGWGCFVDENVKRGELISEYCGEVISVDECERRGRIYDRIGCSYIFKLNDEQAVDATRIGNSIRFANHCDEPNCVPRVMIVNGMHRIGIYARKDIRAGDEIFFNYSYERVQKIQFVGKRRRRNDIDEEELKKRLHEDYKHLHYLNIDEVNKSRKSIEKETKRGKRVIREGNMEGDEGEKEGHAGEEVEGIDGERRSSQP</sequence>
<evidence type="ECO:0000256" key="1">
    <source>
        <dbReference type="ARBA" id="ARBA00012186"/>
    </source>
</evidence>
<feature type="compositionally biased region" description="Basic and acidic residues" evidence="8">
    <location>
        <begin position="876"/>
        <end position="896"/>
    </location>
</feature>
<dbReference type="SUPFAM" id="SSF82199">
    <property type="entry name" value="SET domain"/>
    <property type="match status" value="1"/>
</dbReference>
<reference evidence="12" key="1">
    <citation type="submission" date="2024-02" db="UniProtKB">
        <authorList>
            <consortium name="WormBaseParasite"/>
        </authorList>
    </citation>
    <scope>IDENTIFICATION</scope>
</reference>
<dbReference type="InterPro" id="IPR041355">
    <property type="entry name" value="Pre-SET_CXC"/>
</dbReference>
<dbReference type="GO" id="GO:0035098">
    <property type="term" value="C:ESC/E(Z) complex"/>
    <property type="evidence" value="ECO:0007669"/>
    <property type="project" value="TreeGrafter"/>
</dbReference>
<dbReference type="GO" id="GO:0140951">
    <property type="term" value="F:histone H3K27 trimethyltransferase activity"/>
    <property type="evidence" value="ECO:0007669"/>
    <property type="project" value="UniProtKB-EC"/>
</dbReference>
<protein>
    <recommendedName>
        <fullName evidence="1">[histone H3]-lysine(27) N-trimethyltransferase</fullName>
        <ecNumber evidence="1">2.1.1.356</ecNumber>
    </recommendedName>
</protein>